<evidence type="ECO:0000313" key="1">
    <source>
        <dbReference type="EMBL" id="RYR09327.1"/>
    </source>
</evidence>
<evidence type="ECO:0000313" key="2">
    <source>
        <dbReference type="Proteomes" id="UP000289738"/>
    </source>
</evidence>
<name>A0A444Z531_ARAHY</name>
<dbReference type="AlphaFoldDB" id="A0A444Z531"/>
<organism evidence="1 2">
    <name type="scientific">Arachis hypogaea</name>
    <name type="common">Peanut</name>
    <dbReference type="NCBI Taxonomy" id="3818"/>
    <lineage>
        <taxon>Eukaryota</taxon>
        <taxon>Viridiplantae</taxon>
        <taxon>Streptophyta</taxon>
        <taxon>Embryophyta</taxon>
        <taxon>Tracheophyta</taxon>
        <taxon>Spermatophyta</taxon>
        <taxon>Magnoliopsida</taxon>
        <taxon>eudicotyledons</taxon>
        <taxon>Gunneridae</taxon>
        <taxon>Pentapetalae</taxon>
        <taxon>rosids</taxon>
        <taxon>fabids</taxon>
        <taxon>Fabales</taxon>
        <taxon>Fabaceae</taxon>
        <taxon>Papilionoideae</taxon>
        <taxon>50 kb inversion clade</taxon>
        <taxon>dalbergioids sensu lato</taxon>
        <taxon>Dalbergieae</taxon>
        <taxon>Pterocarpus clade</taxon>
        <taxon>Arachis</taxon>
    </lineage>
</organism>
<comment type="caution">
    <text evidence="1">The sequence shown here is derived from an EMBL/GenBank/DDBJ whole genome shotgun (WGS) entry which is preliminary data.</text>
</comment>
<keyword evidence="2" id="KW-1185">Reference proteome</keyword>
<reference evidence="1 2" key="1">
    <citation type="submission" date="2019-01" db="EMBL/GenBank/DDBJ databases">
        <title>Sequencing of cultivated peanut Arachis hypogaea provides insights into genome evolution and oil improvement.</title>
        <authorList>
            <person name="Chen X."/>
        </authorList>
    </citation>
    <scope>NUCLEOTIDE SEQUENCE [LARGE SCALE GENOMIC DNA]</scope>
    <source>
        <strain evidence="2">cv. Fuhuasheng</strain>
        <tissue evidence="1">Leaves</tissue>
    </source>
</reference>
<protein>
    <submittedName>
        <fullName evidence="1">Uncharacterized protein</fullName>
    </submittedName>
</protein>
<proteinExistence type="predicted"/>
<gene>
    <name evidence="1" type="ORF">Ahy_B05g077579</name>
</gene>
<accession>A0A444Z531</accession>
<dbReference type="EMBL" id="SDMP01000015">
    <property type="protein sequence ID" value="RYR09327.1"/>
    <property type="molecule type" value="Genomic_DNA"/>
</dbReference>
<dbReference type="Proteomes" id="UP000289738">
    <property type="component" value="Chromosome B05"/>
</dbReference>
<sequence length="115" mass="12930">MVRPPGSKRAPKSPKQRRKIAEAIAAKWADPDWEVLDTRLNADDMKLVANAYSDVFPVYIRDDRTDEDAFKKLTMYKPVIQKLIMYKAAAAITAAATAAVEGSKQEQKMLFNKSL</sequence>